<dbReference type="EMBL" id="UGQL01000001">
    <property type="protein sequence ID" value="STZ26588.1"/>
    <property type="molecule type" value="Genomic_DNA"/>
</dbReference>
<evidence type="ECO:0000256" key="1">
    <source>
        <dbReference type="SAM" id="Phobius"/>
    </source>
</evidence>
<keyword evidence="1" id="KW-0472">Membrane</keyword>
<evidence type="ECO:0000313" key="2">
    <source>
        <dbReference type="EMBL" id="STZ26588.1"/>
    </source>
</evidence>
<dbReference type="Proteomes" id="UP000255024">
    <property type="component" value="Unassembled WGS sequence"/>
</dbReference>
<keyword evidence="1" id="KW-0812">Transmembrane</keyword>
<gene>
    <name evidence="2" type="ORF">NCTC11179_00109</name>
</gene>
<evidence type="ECO:0000313" key="3">
    <source>
        <dbReference type="Proteomes" id="UP000255024"/>
    </source>
</evidence>
<proteinExistence type="predicted"/>
<sequence>MYYKPTKVPMKFIFLIIVMLTQFALQMGTSWSVGSSYNQEESSKGITTIKEEQEAPIKKVKTDSKKNEK</sequence>
<name>A0A378RIS0_MYROD</name>
<organism evidence="2 3">
    <name type="scientific">Myroides odoratus</name>
    <name type="common">Flavobacterium odoratum</name>
    <dbReference type="NCBI Taxonomy" id="256"/>
    <lineage>
        <taxon>Bacteria</taxon>
        <taxon>Pseudomonadati</taxon>
        <taxon>Bacteroidota</taxon>
        <taxon>Flavobacteriia</taxon>
        <taxon>Flavobacteriales</taxon>
        <taxon>Flavobacteriaceae</taxon>
        <taxon>Myroides</taxon>
    </lineage>
</organism>
<protein>
    <submittedName>
        <fullName evidence="2">Uncharacterized protein</fullName>
    </submittedName>
</protein>
<reference evidence="2 3" key="1">
    <citation type="submission" date="2018-06" db="EMBL/GenBank/DDBJ databases">
        <authorList>
            <consortium name="Pathogen Informatics"/>
            <person name="Doyle S."/>
        </authorList>
    </citation>
    <scope>NUCLEOTIDE SEQUENCE [LARGE SCALE GENOMIC DNA]</scope>
    <source>
        <strain evidence="2 3">NCTC11179</strain>
    </source>
</reference>
<dbReference type="AlphaFoldDB" id="A0A378RIS0"/>
<keyword evidence="1" id="KW-1133">Transmembrane helix</keyword>
<feature type="transmembrane region" description="Helical" evidence="1">
    <location>
        <begin position="12"/>
        <end position="33"/>
    </location>
</feature>
<keyword evidence="3" id="KW-1185">Reference proteome</keyword>
<accession>A0A378RIS0</accession>